<evidence type="ECO:0000313" key="2">
    <source>
        <dbReference type="EMBL" id="MBB6091179.1"/>
    </source>
</evidence>
<dbReference type="Proteomes" id="UP000588068">
    <property type="component" value="Unassembled WGS sequence"/>
</dbReference>
<accession>A0A841HFG3</accession>
<dbReference type="Gene3D" id="2.30.330.10">
    <property type="entry name" value="SpoA-like"/>
    <property type="match status" value="1"/>
</dbReference>
<dbReference type="InterPro" id="IPR036429">
    <property type="entry name" value="SpoA-like_sf"/>
</dbReference>
<keyword evidence="2" id="KW-0969">Cilium</keyword>
<reference evidence="2 3" key="1">
    <citation type="submission" date="2020-08" db="EMBL/GenBank/DDBJ databases">
        <title>Genomic Encyclopedia of Type Strains, Phase IV (KMG-IV): sequencing the most valuable type-strain genomes for metagenomic binning, comparative biology and taxonomic classification.</title>
        <authorList>
            <person name="Goeker M."/>
        </authorList>
    </citation>
    <scope>NUCLEOTIDE SEQUENCE [LARGE SCALE GENOMIC DNA]</scope>
    <source>
        <strain evidence="2 3">DSM 26723</strain>
    </source>
</reference>
<keyword evidence="2" id="KW-0966">Cell projection</keyword>
<keyword evidence="3" id="KW-1185">Reference proteome</keyword>
<dbReference type="Pfam" id="PF01052">
    <property type="entry name" value="FliMN_C"/>
    <property type="match status" value="1"/>
</dbReference>
<feature type="domain" description="Flagellar motor switch protein FliN-like C-terminal" evidence="1">
    <location>
        <begin position="190"/>
        <end position="258"/>
    </location>
</feature>
<sequence length="261" mass="27913">MSAAVRPIHVPGTAALEWLRDRVQSALDAWGREWVNGYTAGSAAVQVSAISHAPRSLAYEYERVSAKTASVWFRSNEAERLAMSCAVLGDELTPLASGTDEWVVGIVDCAWLARNQTLAEALLGRPVLADYPATLTALPDRLFRPLSAAVLIGCEALGLLAIADESVWRSMPPMRRAPDDLDPLVPLDQAICDSQVSLEAILGGAEVDLSRLVDLRCGDVLVLPQLLSEPLTVTCADTAIARAGLGQRNGLISIQLSSRMS</sequence>
<dbReference type="SUPFAM" id="SSF101801">
    <property type="entry name" value="Surface presentation of antigens (SPOA)"/>
    <property type="match status" value="1"/>
</dbReference>
<keyword evidence="2" id="KW-0282">Flagellum</keyword>
<dbReference type="AlphaFoldDB" id="A0A841HFG3"/>
<organism evidence="2 3">
    <name type="scientific">Povalibacter uvarum</name>
    <dbReference type="NCBI Taxonomy" id="732238"/>
    <lineage>
        <taxon>Bacteria</taxon>
        <taxon>Pseudomonadati</taxon>
        <taxon>Pseudomonadota</taxon>
        <taxon>Gammaproteobacteria</taxon>
        <taxon>Steroidobacterales</taxon>
        <taxon>Steroidobacteraceae</taxon>
        <taxon>Povalibacter</taxon>
    </lineage>
</organism>
<dbReference type="RefSeq" id="WP_184328995.1">
    <property type="nucleotide sequence ID" value="NZ_JACHHZ010000001.1"/>
</dbReference>
<dbReference type="EMBL" id="JACHHZ010000001">
    <property type="protein sequence ID" value="MBB6091179.1"/>
    <property type="molecule type" value="Genomic_DNA"/>
</dbReference>
<name>A0A841HFG3_9GAMM</name>
<dbReference type="InterPro" id="IPR001543">
    <property type="entry name" value="FliN-like_C"/>
</dbReference>
<proteinExistence type="predicted"/>
<comment type="caution">
    <text evidence="2">The sequence shown here is derived from an EMBL/GenBank/DDBJ whole genome shotgun (WGS) entry which is preliminary data.</text>
</comment>
<protein>
    <submittedName>
        <fullName evidence="2">Flagellar motor switch/type III secretory pathway protein FliN</fullName>
    </submittedName>
</protein>
<evidence type="ECO:0000259" key="1">
    <source>
        <dbReference type="Pfam" id="PF01052"/>
    </source>
</evidence>
<gene>
    <name evidence="2" type="ORF">HNQ60_000025</name>
</gene>
<evidence type="ECO:0000313" key="3">
    <source>
        <dbReference type="Proteomes" id="UP000588068"/>
    </source>
</evidence>